<name>A0A5E4LWX9_9ARCH</name>
<organism evidence="1 2">
    <name type="scientific">Candidatus Bilamarchaeum dharawalense</name>
    <dbReference type="NCBI Taxonomy" id="2885759"/>
    <lineage>
        <taxon>Archaea</taxon>
        <taxon>Candidatus Micrarchaeota</taxon>
        <taxon>Candidatus Micrarchaeia</taxon>
        <taxon>Candidatus Anstonellales</taxon>
        <taxon>Candidatus Bilamarchaeaceae</taxon>
        <taxon>Candidatus Bilamarchaeum</taxon>
    </lineage>
</organism>
<proteinExistence type="predicted"/>
<comment type="caution">
    <text evidence="1">The sequence shown here is derived from an EMBL/GenBank/DDBJ whole genome shotgun (WGS) entry which is preliminary data.</text>
</comment>
<reference evidence="1 2" key="1">
    <citation type="submission" date="2019-08" db="EMBL/GenBank/DDBJ databases">
        <authorList>
            <person name="Vazquez-Campos X."/>
        </authorList>
    </citation>
    <scope>NUCLEOTIDE SEQUENCE [LARGE SCALE GENOMIC DNA]</scope>
    <source>
        <strain evidence="1">LFW-283_2</strain>
    </source>
</reference>
<evidence type="ECO:0000313" key="2">
    <source>
        <dbReference type="Proteomes" id="UP000789941"/>
    </source>
</evidence>
<evidence type="ECO:0000313" key="1">
    <source>
        <dbReference type="EMBL" id="VVC04552.1"/>
    </source>
</evidence>
<sequence length="393" mass="43248">MQNPTVQRIQFGKVLSAGPSECCGETGYVMGLGQKPKGARGFLSAVPALGGLAQGDPVYRQLMDTIPNLRKHSLRTEDGPYADVGGAIALFAEALTEGVPRTDLYAIIERLIDTRPAVMGDLPTGQRIVDLEFEQRFPRTFDCGLQFRLDSEFPVPDVLTTAGRILTQTERHVTEQGTGADLILQPHSTEPYILAVAVLRHLGYEAYPAQAVIPNDMQTVRFQPIVAVIDFDKEYPLTTFDLLRYHTPMGSVDIVSDVAMLGATFAALAEARVKHLTVEMLLQYKEGKELSFDELQNQLNRVAHALFEAHTRWPGCHYISNTLLYAYEDFANTLFAIDQGKLGTQMAEANRTGTILGFDPHEALANLAAQAKETAGRFTDHIRTVLGQKIDAS</sequence>
<gene>
    <name evidence="1" type="ORF">LFW2832_01040</name>
</gene>
<dbReference type="Proteomes" id="UP000789941">
    <property type="component" value="Unassembled WGS sequence"/>
</dbReference>
<protein>
    <submittedName>
        <fullName evidence="1">Uncharacterized protein</fullName>
    </submittedName>
</protein>
<dbReference type="AlphaFoldDB" id="A0A5E4LWX9"/>
<dbReference type="EMBL" id="CABMJJ010000009">
    <property type="protein sequence ID" value="VVC04552.1"/>
    <property type="molecule type" value="Genomic_DNA"/>
</dbReference>
<accession>A0A5E4LWX9</accession>